<keyword evidence="2" id="KW-1185">Reference proteome</keyword>
<dbReference type="InterPro" id="IPR021866">
    <property type="entry name" value="SpoIIAA-like"/>
</dbReference>
<accession>A0A939IS58</accession>
<dbReference type="Gene3D" id="3.40.50.10600">
    <property type="entry name" value="SpoIIaa-like domains"/>
    <property type="match status" value="1"/>
</dbReference>
<dbReference type="SUPFAM" id="SSF52091">
    <property type="entry name" value="SpoIIaa-like"/>
    <property type="match status" value="1"/>
</dbReference>
<name>A0A939IS58_9ALTE</name>
<dbReference type="AlphaFoldDB" id="A0A939IS58"/>
<dbReference type="RefSeq" id="WP_206574944.1">
    <property type="nucleotide sequence ID" value="NZ_JAFKCV010000011.1"/>
</dbReference>
<dbReference type="InterPro" id="IPR038396">
    <property type="entry name" value="SpoIIAA-like_sf"/>
</dbReference>
<organism evidence="1 2">
    <name type="scientific">Bowmanella dokdonensis</name>
    <dbReference type="NCBI Taxonomy" id="751969"/>
    <lineage>
        <taxon>Bacteria</taxon>
        <taxon>Pseudomonadati</taxon>
        <taxon>Pseudomonadota</taxon>
        <taxon>Gammaproteobacteria</taxon>
        <taxon>Alteromonadales</taxon>
        <taxon>Alteromonadaceae</taxon>
        <taxon>Bowmanella</taxon>
    </lineage>
</organism>
<dbReference type="Pfam" id="PF11964">
    <property type="entry name" value="SpoIIAA-like"/>
    <property type="match status" value="1"/>
</dbReference>
<comment type="caution">
    <text evidence="1">The sequence shown here is derived from an EMBL/GenBank/DDBJ whole genome shotgun (WGS) entry which is preliminary data.</text>
</comment>
<proteinExistence type="predicted"/>
<dbReference type="Proteomes" id="UP000664654">
    <property type="component" value="Unassembled WGS sequence"/>
</dbReference>
<evidence type="ECO:0000313" key="1">
    <source>
        <dbReference type="EMBL" id="MBN7826829.1"/>
    </source>
</evidence>
<protein>
    <submittedName>
        <fullName evidence="1">STAS/SEC14 domain-containing protein</fullName>
    </submittedName>
</protein>
<gene>
    <name evidence="1" type="ORF">J0A66_16455</name>
</gene>
<dbReference type="InterPro" id="IPR036513">
    <property type="entry name" value="STAS_dom_sf"/>
</dbReference>
<evidence type="ECO:0000313" key="2">
    <source>
        <dbReference type="Proteomes" id="UP000664654"/>
    </source>
</evidence>
<sequence length="118" mass="13926">MLKLEGINENRVLSITASGKLTRHDYQQLIPEVENLLEKFGTLRFFIRAREISGFEVRAMWEDIKFDARHADQFGKTAIVGEKKWQEWGTELASLFFDAPMKYFDHNEEKLAWTWVNT</sequence>
<dbReference type="EMBL" id="JAFKCV010000011">
    <property type="protein sequence ID" value="MBN7826829.1"/>
    <property type="molecule type" value="Genomic_DNA"/>
</dbReference>
<reference evidence="1" key="1">
    <citation type="submission" date="2021-03" db="EMBL/GenBank/DDBJ databases">
        <title>novel species isolated from a fishpond in China.</title>
        <authorList>
            <person name="Lu H."/>
            <person name="Cai Z."/>
        </authorList>
    </citation>
    <scope>NUCLEOTIDE SEQUENCE</scope>
    <source>
        <strain evidence="1">JCM 30855</strain>
    </source>
</reference>